<keyword evidence="3" id="KW-1185">Reference proteome</keyword>
<evidence type="ECO:0008006" key="4">
    <source>
        <dbReference type="Google" id="ProtNLM"/>
    </source>
</evidence>
<feature type="compositionally biased region" description="Basic and acidic residues" evidence="1">
    <location>
        <begin position="615"/>
        <end position="628"/>
    </location>
</feature>
<dbReference type="PATRIC" id="fig|1122151.5.peg.414"/>
<feature type="region of interest" description="Disordered" evidence="1">
    <location>
        <begin position="1"/>
        <end position="32"/>
    </location>
</feature>
<organism evidence="2 3">
    <name type="scientific">Companilactobacillus paralimentarius DSM 13238 = JCM 10415</name>
    <dbReference type="NCBI Taxonomy" id="1122151"/>
    <lineage>
        <taxon>Bacteria</taxon>
        <taxon>Bacillati</taxon>
        <taxon>Bacillota</taxon>
        <taxon>Bacilli</taxon>
        <taxon>Lactobacillales</taxon>
        <taxon>Lactobacillaceae</taxon>
        <taxon>Companilactobacillus</taxon>
    </lineage>
</organism>
<name>A0A0R1PIG4_9LACO</name>
<evidence type="ECO:0000313" key="3">
    <source>
        <dbReference type="Proteomes" id="UP000051908"/>
    </source>
</evidence>
<proteinExistence type="predicted"/>
<dbReference type="AlphaFoldDB" id="A0A0R1PIG4"/>
<evidence type="ECO:0000256" key="1">
    <source>
        <dbReference type="SAM" id="MobiDB-lite"/>
    </source>
</evidence>
<gene>
    <name evidence="2" type="ORF">FD33_GL000399</name>
</gene>
<sequence>MLPNPDTVVVPDRNPGHSSGSNGNGSWGQLLDNNNSPTLKNLNIYSVNEPIDSKYAFAPILTSNTEYYIVNPDGKESLLKGSRAPAVRGSGGPVTYRISNVGYYKGQSVDILYTLFAENKRLNGNVNVSNATQHLTLAPVGDDTNFMYTNINASSSTYINNNIMYVKSGTKDPIKGINGTMNHGKLSYRKAVYMDPDVFRGGRVPNSARTASGSQPGTGYSDLYNINSYNKGSLFITANAPGGYEYKYNNFSELYTSPSGNMNVTFYMFAGIAFYNVQTTSASPILLASPDVIGITNDNSDKGNKISWNVIQAFPSQPSDTYLDNYALHFKIPSDLNSNDVSLKIKNSAGTDVTGDFNIEKDNNGNYTATAKSLSALVNKQYTFTFTGSITKDQLANEGFLNNYLDTSSNDPYYIKMNGEAYATYGLKGNNYTTKNDDGSVTSSAISKMAINSYKVEPELSGSMTGGPYHVDNKVSFSWIAQNGNSDAKWGGLVFKINIPEGLNVDLSSLKLKFGSEAAYSVPKSNYDYDTSSGLLTVRSNDNSYISTGAETLTYDTVIDNTARGRTVSKTDTSVTGTDMNAFSKPGDVKPTASTNTSSTSLNVESDSFPSSPSFDKDFKNITESSRGDGKNRINDVLNFVLTAQNKGNVKYSKWGPIIFKDVIPKGLDLDKGSLKLQLNNDTTQSPTNVQYDENSDGSITLTVSTDTDLSEGDNLSLNYNATIDPIAGDPSSGLSPLTNKASASGKDINGFANGSYGENITKTDSKKISVEPNILKTNFTNQKKKDDDSDDKFSDSLIAKYGDVVDYKIIFSVKDGSRSFKGGSFAGKIPSSLSLIDNSVNVTYSSDGSSNNYKNIESIPDIEKIDSDQNVTISFKAKITQNTPSEIQYMPHVLEDGGTTMIYANASLIEPQDWLGFEETPSDIDFGTHSSFDLSNISNIKTVGELNFMNYTNDPYYQVSVSYDPSGDSAIKNDDTKLQEADSKGLLFIKQMDTGRWIPINDSGAMLNSAGFSKLGNNSLTEFIGPGKWLMNANRDGLKSGVYSGKITWSAIDGIPNN</sequence>
<dbReference type="Proteomes" id="UP000051908">
    <property type="component" value="Unassembled WGS sequence"/>
</dbReference>
<feature type="compositionally biased region" description="Low complexity" evidence="1">
    <location>
        <begin position="592"/>
        <end position="614"/>
    </location>
</feature>
<evidence type="ECO:0000313" key="2">
    <source>
        <dbReference type="EMBL" id="KRL29906.1"/>
    </source>
</evidence>
<dbReference type="RefSeq" id="WP_056955918.1">
    <property type="nucleotide sequence ID" value="NZ_AZES01000103.1"/>
</dbReference>
<dbReference type="Gene3D" id="2.60.40.740">
    <property type="match status" value="1"/>
</dbReference>
<dbReference type="EMBL" id="AZES01000103">
    <property type="protein sequence ID" value="KRL29906.1"/>
    <property type="molecule type" value="Genomic_DNA"/>
</dbReference>
<protein>
    <recommendedName>
        <fullName evidence="4">Cell surface protein</fullName>
    </recommendedName>
</protein>
<accession>A0A0R1PIG4</accession>
<dbReference type="GeneID" id="96668439"/>
<dbReference type="OrthoDB" id="2323814at2"/>
<reference evidence="2 3" key="1">
    <citation type="journal article" date="2015" name="Genome Announc.">
        <title>Expanding the biotechnology potential of lactobacilli through comparative genomics of 213 strains and associated genera.</title>
        <authorList>
            <person name="Sun Z."/>
            <person name="Harris H.M."/>
            <person name="McCann A."/>
            <person name="Guo C."/>
            <person name="Argimon S."/>
            <person name="Zhang W."/>
            <person name="Yang X."/>
            <person name="Jeffery I.B."/>
            <person name="Cooney J.C."/>
            <person name="Kagawa T.F."/>
            <person name="Liu W."/>
            <person name="Song Y."/>
            <person name="Salvetti E."/>
            <person name="Wrobel A."/>
            <person name="Rasinkangas P."/>
            <person name="Parkhill J."/>
            <person name="Rea M.C."/>
            <person name="O'Sullivan O."/>
            <person name="Ritari J."/>
            <person name="Douillard F.P."/>
            <person name="Paul Ross R."/>
            <person name="Yang R."/>
            <person name="Briner A.E."/>
            <person name="Felis G.E."/>
            <person name="de Vos W.M."/>
            <person name="Barrangou R."/>
            <person name="Klaenhammer T.R."/>
            <person name="Caufield P.W."/>
            <person name="Cui Y."/>
            <person name="Zhang H."/>
            <person name="O'Toole P.W."/>
        </authorList>
    </citation>
    <scope>NUCLEOTIDE SEQUENCE [LARGE SCALE GENOMIC DNA]</scope>
    <source>
        <strain evidence="2 3">DSM 13238</strain>
    </source>
</reference>
<comment type="caution">
    <text evidence="2">The sequence shown here is derived from an EMBL/GenBank/DDBJ whole genome shotgun (WGS) entry which is preliminary data.</text>
</comment>
<feature type="region of interest" description="Disordered" evidence="1">
    <location>
        <begin position="578"/>
        <end position="628"/>
    </location>
</feature>